<keyword evidence="8" id="KW-1185">Reference proteome</keyword>
<dbReference type="AlphaFoldDB" id="A0A4P9XUL8"/>
<comment type="similarity">
    <text evidence="1 5">Belongs to the PP2C family.</text>
</comment>
<dbReference type="InterPro" id="IPR001932">
    <property type="entry name" value="PPM-type_phosphatase-like_dom"/>
</dbReference>
<dbReference type="SUPFAM" id="SSF81606">
    <property type="entry name" value="PP2C-like"/>
    <property type="match status" value="1"/>
</dbReference>
<dbReference type="GO" id="GO:0004722">
    <property type="term" value="F:protein serine/threonine phosphatase activity"/>
    <property type="evidence" value="ECO:0007669"/>
    <property type="project" value="InterPro"/>
</dbReference>
<dbReference type="PROSITE" id="PS51746">
    <property type="entry name" value="PPM_2"/>
    <property type="match status" value="1"/>
</dbReference>
<dbReference type="PROSITE" id="PS01032">
    <property type="entry name" value="PPM_1"/>
    <property type="match status" value="1"/>
</dbReference>
<evidence type="ECO:0000256" key="1">
    <source>
        <dbReference type="ARBA" id="ARBA00006702"/>
    </source>
</evidence>
<dbReference type="Pfam" id="PF00481">
    <property type="entry name" value="PP2C"/>
    <property type="match status" value="1"/>
</dbReference>
<name>A0A4P9XUL8_9FUNG</name>
<dbReference type="SMART" id="SM00332">
    <property type="entry name" value="PP2Cc"/>
    <property type="match status" value="1"/>
</dbReference>
<evidence type="ECO:0000259" key="6">
    <source>
        <dbReference type="PROSITE" id="PS51746"/>
    </source>
</evidence>
<sequence>MREASVCTLPNGKVAYRVGVSEDRNKRCRRVMEDAHTFQLDFNGVPGQGFFGLFDGHGGKSAAEWCGEHFHETLESCLAESLGAKPVVEILESAFLQADGKLAENKGGHSGCTVATALMLLESKPDRKLYTANVGDARTVLCRDGKAVRLSYDHKGSDPQESQRITDKGGYMMGNRVNGMLAVTRALGDTAMKEFVIGNPYTCETELCPSDSFLIVACDGLWDVCEDQVAVDLVKDVSDPQRASEILLQYALNNFSSDNLTVMVVRLEQL</sequence>
<dbReference type="Gene3D" id="3.60.40.10">
    <property type="entry name" value="PPM-type phosphatase domain"/>
    <property type="match status" value="1"/>
</dbReference>
<evidence type="ECO:0000313" key="8">
    <source>
        <dbReference type="Proteomes" id="UP000271241"/>
    </source>
</evidence>
<dbReference type="InterPro" id="IPR015655">
    <property type="entry name" value="PP2C"/>
</dbReference>
<evidence type="ECO:0000256" key="2">
    <source>
        <dbReference type="ARBA" id="ARBA00022723"/>
    </source>
</evidence>
<feature type="domain" description="PPM-type phosphatase" evidence="6">
    <location>
        <begin position="17"/>
        <end position="267"/>
    </location>
</feature>
<proteinExistence type="inferred from homology"/>
<accession>A0A4P9XUL8</accession>
<dbReference type="SMART" id="SM00331">
    <property type="entry name" value="PP2C_SIG"/>
    <property type="match status" value="1"/>
</dbReference>
<evidence type="ECO:0000256" key="3">
    <source>
        <dbReference type="ARBA" id="ARBA00022801"/>
    </source>
</evidence>
<dbReference type="InterPro" id="IPR036457">
    <property type="entry name" value="PPM-type-like_dom_sf"/>
</dbReference>
<dbReference type="Proteomes" id="UP000271241">
    <property type="component" value="Unassembled WGS sequence"/>
</dbReference>
<dbReference type="PANTHER" id="PTHR13832">
    <property type="entry name" value="PROTEIN PHOSPHATASE 2C"/>
    <property type="match status" value="1"/>
</dbReference>
<protein>
    <submittedName>
        <fullName evidence="7">Phosphatase 2C-like domain-containing protein</fullName>
    </submittedName>
</protein>
<keyword evidence="2" id="KW-0479">Metal-binding</keyword>
<keyword evidence="4 5" id="KW-0904">Protein phosphatase</keyword>
<gene>
    <name evidence="7" type="ORF">THASP1DRAFT_14479</name>
</gene>
<reference evidence="8" key="1">
    <citation type="journal article" date="2018" name="Nat. Microbiol.">
        <title>Leveraging single-cell genomics to expand the fungal tree of life.</title>
        <authorList>
            <person name="Ahrendt S.R."/>
            <person name="Quandt C.A."/>
            <person name="Ciobanu D."/>
            <person name="Clum A."/>
            <person name="Salamov A."/>
            <person name="Andreopoulos B."/>
            <person name="Cheng J.F."/>
            <person name="Woyke T."/>
            <person name="Pelin A."/>
            <person name="Henrissat B."/>
            <person name="Reynolds N.K."/>
            <person name="Benny G.L."/>
            <person name="Smith M.E."/>
            <person name="James T.Y."/>
            <person name="Grigoriev I.V."/>
        </authorList>
    </citation>
    <scope>NUCLEOTIDE SEQUENCE [LARGE SCALE GENOMIC DNA]</scope>
    <source>
        <strain evidence="8">RSA 1356</strain>
    </source>
</reference>
<dbReference type="OrthoDB" id="10264738at2759"/>
<evidence type="ECO:0000313" key="7">
    <source>
        <dbReference type="EMBL" id="RKP09281.1"/>
    </source>
</evidence>
<evidence type="ECO:0000256" key="5">
    <source>
        <dbReference type="RuleBase" id="RU003465"/>
    </source>
</evidence>
<evidence type="ECO:0000256" key="4">
    <source>
        <dbReference type="ARBA" id="ARBA00022912"/>
    </source>
</evidence>
<dbReference type="InterPro" id="IPR000222">
    <property type="entry name" value="PP2C_BS"/>
</dbReference>
<dbReference type="PANTHER" id="PTHR13832:SF837">
    <property type="entry name" value="PROTEIN PHOSPHATASE 2C-LIKE DOMAIN-CONTAINING PROTEIN 1"/>
    <property type="match status" value="1"/>
</dbReference>
<dbReference type="GO" id="GO:0046872">
    <property type="term" value="F:metal ion binding"/>
    <property type="evidence" value="ECO:0007669"/>
    <property type="project" value="UniProtKB-KW"/>
</dbReference>
<organism evidence="7 8">
    <name type="scientific">Thamnocephalis sphaerospora</name>
    <dbReference type="NCBI Taxonomy" id="78915"/>
    <lineage>
        <taxon>Eukaryota</taxon>
        <taxon>Fungi</taxon>
        <taxon>Fungi incertae sedis</taxon>
        <taxon>Zoopagomycota</taxon>
        <taxon>Zoopagomycotina</taxon>
        <taxon>Zoopagomycetes</taxon>
        <taxon>Zoopagales</taxon>
        <taxon>Sigmoideomycetaceae</taxon>
        <taxon>Thamnocephalis</taxon>
    </lineage>
</organism>
<dbReference type="CDD" id="cd00143">
    <property type="entry name" value="PP2Cc"/>
    <property type="match status" value="1"/>
</dbReference>
<dbReference type="EMBL" id="KZ992526">
    <property type="protein sequence ID" value="RKP09281.1"/>
    <property type="molecule type" value="Genomic_DNA"/>
</dbReference>
<dbReference type="STRING" id="78915.A0A4P9XUL8"/>
<keyword evidence="3 5" id="KW-0378">Hydrolase</keyword>